<keyword evidence="1" id="KW-0805">Transcription regulation</keyword>
<dbReference type="EMBL" id="CP063196">
    <property type="protein sequence ID" value="UOE21057.1"/>
    <property type="molecule type" value="Genomic_DNA"/>
</dbReference>
<dbReference type="KEGG" id="thao:NI17_007885"/>
<organism evidence="6 7">
    <name type="scientific">Thermobifida halotolerans</name>
    <dbReference type="NCBI Taxonomy" id="483545"/>
    <lineage>
        <taxon>Bacteria</taxon>
        <taxon>Bacillati</taxon>
        <taxon>Actinomycetota</taxon>
        <taxon>Actinomycetes</taxon>
        <taxon>Streptosporangiales</taxon>
        <taxon>Nocardiopsidaceae</taxon>
        <taxon>Thermobifida</taxon>
    </lineage>
</organism>
<dbReference type="GO" id="GO:0043565">
    <property type="term" value="F:sequence-specific DNA binding"/>
    <property type="evidence" value="ECO:0007669"/>
    <property type="project" value="InterPro"/>
</dbReference>
<dbReference type="Pfam" id="PF12833">
    <property type="entry name" value="HTH_18"/>
    <property type="match status" value="1"/>
</dbReference>
<evidence type="ECO:0000313" key="6">
    <source>
        <dbReference type="EMBL" id="UOE21057.1"/>
    </source>
</evidence>
<dbReference type="SMART" id="SM00342">
    <property type="entry name" value="HTH_ARAC"/>
    <property type="match status" value="1"/>
</dbReference>
<keyword evidence="2" id="KW-0238">DNA-binding</keyword>
<dbReference type="InterPro" id="IPR009057">
    <property type="entry name" value="Homeodomain-like_sf"/>
</dbReference>
<evidence type="ECO:0000256" key="3">
    <source>
        <dbReference type="ARBA" id="ARBA00023163"/>
    </source>
</evidence>
<dbReference type="InterPro" id="IPR018062">
    <property type="entry name" value="HTH_AraC-typ_CS"/>
</dbReference>
<dbReference type="InterPro" id="IPR032783">
    <property type="entry name" value="AraC_lig"/>
</dbReference>
<feature type="domain" description="HTH araC/xylS-type" evidence="5">
    <location>
        <begin position="201"/>
        <end position="299"/>
    </location>
</feature>
<proteinExistence type="predicted"/>
<dbReference type="GO" id="GO:0003700">
    <property type="term" value="F:DNA-binding transcription factor activity"/>
    <property type="evidence" value="ECO:0007669"/>
    <property type="project" value="InterPro"/>
</dbReference>
<dbReference type="PANTHER" id="PTHR46796">
    <property type="entry name" value="HTH-TYPE TRANSCRIPTIONAL ACTIVATOR RHAS-RELATED"/>
    <property type="match status" value="1"/>
</dbReference>
<dbReference type="InterPro" id="IPR050204">
    <property type="entry name" value="AraC_XylS_family_regulators"/>
</dbReference>
<evidence type="ECO:0000256" key="4">
    <source>
        <dbReference type="SAM" id="MobiDB-lite"/>
    </source>
</evidence>
<evidence type="ECO:0000259" key="5">
    <source>
        <dbReference type="PROSITE" id="PS01124"/>
    </source>
</evidence>
<sequence length="322" mass="34237">MDVFDDLLGGIRGRGAVFDRSVLSPPWAVRFVDGASLTLCVPLRGQGWIVRGSGKPRLIGVGETAVVRGPEPFVFTDDPAATPPEPPREVRCDGGGATDGSTVAGSAEHTVLLAAAFRTQEQVPRLLLRALPPVLVVPDGPDCAALRSSIETQVGEGRSGGQPVLDRLLDWLLVCTLRHWFDGPGAAPPTWYRALGDAVVGPALRAVHTTPERPWTIASLAAQAGVSRTTLARRFTELVGEPPLTYLTRWRMALAADLLAETELTVGAVARRVGYADAFAFSTAFKRVRGISPTGARSRSRDAGERSGEVPPLRPLTSGQVE</sequence>
<dbReference type="Pfam" id="PF12852">
    <property type="entry name" value="Cupin_6"/>
    <property type="match status" value="1"/>
</dbReference>
<dbReference type="PANTHER" id="PTHR46796:SF13">
    <property type="entry name" value="HTH-TYPE TRANSCRIPTIONAL ACTIVATOR RHAS"/>
    <property type="match status" value="1"/>
</dbReference>
<dbReference type="PROSITE" id="PS00041">
    <property type="entry name" value="HTH_ARAC_FAMILY_1"/>
    <property type="match status" value="1"/>
</dbReference>
<evidence type="ECO:0000256" key="1">
    <source>
        <dbReference type="ARBA" id="ARBA00023015"/>
    </source>
</evidence>
<dbReference type="Gene3D" id="1.10.10.60">
    <property type="entry name" value="Homeodomain-like"/>
    <property type="match status" value="2"/>
</dbReference>
<feature type="compositionally biased region" description="Basic and acidic residues" evidence="4">
    <location>
        <begin position="299"/>
        <end position="308"/>
    </location>
</feature>
<dbReference type="PROSITE" id="PS01124">
    <property type="entry name" value="HTH_ARAC_FAMILY_2"/>
    <property type="match status" value="1"/>
</dbReference>
<accession>A0AA97LZ71</accession>
<dbReference type="InterPro" id="IPR018060">
    <property type="entry name" value="HTH_AraC"/>
</dbReference>
<keyword evidence="3" id="KW-0804">Transcription</keyword>
<gene>
    <name evidence="6" type="ORF">NI17_007885</name>
</gene>
<name>A0AA97LZ71_9ACTN</name>
<evidence type="ECO:0000256" key="2">
    <source>
        <dbReference type="ARBA" id="ARBA00023125"/>
    </source>
</evidence>
<evidence type="ECO:0000313" key="7">
    <source>
        <dbReference type="Proteomes" id="UP000265719"/>
    </source>
</evidence>
<feature type="region of interest" description="Disordered" evidence="4">
    <location>
        <begin position="292"/>
        <end position="322"/>
    </location>
</feature>
<keyword evidence="7" id="KW-1185">Reference proteome</keyword>
<reference evidence="6" key="1">
    <citation type="submission" date="2020-10" db="EMBL/GenBank/DDBJ databases">
        <title>De novo genome project of the cellulose decomposer Thermobifida halotolerans type strain.</title>
        <authorList>
            <person name="Nagy I."/>
            <person name="Horvath B."/>
            <person name="Kukolya J."/>
            <person name="Nagy I."/>
            <person name="Orsini M."/>
        </authorList>
    </citation>
    <scope>NUCLEOTIDE SEQUENCE</scope>
    <source>
        <strain evidence="6">DSM 44931</strain>
    </source>
</reference>
<protein>
    <submittedName>
        <fullName evidence="6">AraC family transcriptional regulator</fullName>
    </submittedName>
</protein>
<dbReference type="SUPFAM" id="SSF46689">
    <property type="entry name" value="Homeodomain-like"/>
    <property type="match status" value="2"/>
</dbReference>
<dbReference type="Proteomes" id="UP000265719">
    <property type="component" value="Chromosome"/>
</dbReference>
<dbReference type="RefSeq" id="WP_068690508.1">
    <property type="nucleotide sequence ID" value="NZ_CP063196.1"/>
</dbReference>
<dbReference type="AlphaFoldDB" id="A0AA97LZ71"/>